<evidence type="ECO:0000256" key="1">
    <source>
        <dbReference type="ARBA" id="ARBA00022679"/>
    </source>
</evidence>
<dbReference type="OrthoDB" id="10252354at2759"/>
<comment type="caution">
    <text evidence="13">The sequence shown here is derived from an EMBL/GenBank/DDBJ whole genome shotgun (WGS) entry which is preliminary data.</text>
</comment>
<dbReference type="SUPFAM" id="SSF56112">
    <property type="entry name" value="Protein kinase-like (PK-like)"/>
    <property type="match status" value="1"/>
</dbReference>
<protein>
    <recommendedName>
        <fullName evidence="6">mitogen-activated protein kinase kinase</fullName>
        <ecNumber evidence="6">2.7.12.2</ecNumber>
    </recommendedName>
</protein>
<evidence type="ECO:0000256" key="8">
    <source>
        <dbReference type="ARBA" id="ARBA00049299"/>
    </source>
</evidence>
<dbReference type="PANTHER" id="PTHR48013">
    <property type="entry name" value="DUAL SPECIFICITY MITOGEN-ACTIVATED PROTEIN KINASE KINASE 5-RELATED"/>
    <property type="match status" value="1"/>
</dbReference>
<comment type="catalytic activity">
    <reaction evidence="8">
        <text>L-threonyl-[protein] + ATP = O-phospho-L-threonyl-[protein] + ADP + H(+)</text>
        <dbReference type="Rhea" id="RHEA:46608"/>
        <dbReference type="Rhea" id="RHEA-COMP:11060"/>
        <dbReference type="Rhea" id="RHEA-COMP:11605"/>
        <dbReference type="ChEBI" id="CHEBI:15378"/>
        <dbReference type="ChEBI" id="CHEBI:30013"/>
        <dbReference type="ChEBI" id="CHEBI:30616"/>
        <dbReference type="ChEBI" id="CHEBI:61977"/>
        <dbReference type="ChEBI" id="CHEBI:456216"/>
        <dbReference type="EC" id="2.7.12.2"/>
    </reaction>
</comment>
<feature type="binding site" evidence="10">
    <location>
        <position position="98"/>
    </location>
    <ligand>
        <name>ATP</name>
        <dbReference type="ChEBI" id="CHEBI:30616"/>
    </ligand>
</feature>
<evidence type="ECO:0000256" key="2">
    <source>
        <dbReference type="ARBA" id="ARBA00022741"/>
    </source>
</evidence>
<proteinExistence type="inferred from homology"/>
<dbReference type="GO" id="GO:0004708">
    <property type="term" value="F:MAP kinase kinase activity"/>
    <property type="evidence" value="ECO:0007669"/>
    <property type="project" value="UniProtKB-EC"/>
</dbReference>
<evidence type="ECO:0000256" key="3">
    <source>
        <dbReference type="ARBA" id="ARBA00022777"/>
    </source>
</evidence>
<dbReference type="EMBL" id="BEYU01000186">
    <property type="protein sequence ID" value="GBG34291.1"/>
    <property type="molecule type" value="Genomic_DNA"/>
</dbReference>
<evidence type="ECO:0000256" key="4">
    <source>
        <dbReference type="ARBA" id="ARBA00022840"/>
    </source>
</evidence>
<evidence type="ECO:0000256" key="9">
    <source>
        <dbReference type="ARBA" id="ARBA00051693"/>
    </source>
</evidence>
<sequence>MNGAGARGKSGTSRPRPNLSLTELNNDDPMEQSFAIQNGHFIRGNIDVSESGITRLDRQTQYHGLSAADVELVKVIGKGMSSQVSLVRHRSGTLMALKVINVYERTNREQMFQEIATLYEADCPALVGFYGAFFTECSISIAVEYMDQGCLHSVIEKQGAIPEPAVAAIAYQALWGLGYLKHEKRVHRDVKPQNILCNSRGEVKLTDFGSSRDLENSVNVCQTFVGTFKYMSPERVQSQAYSYASDIWSLGLVILECLLGEFPYPDCNTYIDMVQTILEAPIPLPPANRFSPEFSDFIQCCLHKDPSQRVFPEFLIGAPWLTIHNVDSIPISRTIVRAWLESRGVRSNATSPSPPPPPDRARSYTRRLSAGLKNAVQAT</sequence>
<dbReference type="PROSITE" id="PS50011">
    <property type="entry name" value="PROTEIN_KINASE_DOM"/>
    <property type="match status" value="1"/>
</dbReference>
<evidence type="ECO:0000313" key="14">
    <source>
        <dbReference type="Proteomes" id="UP000241890"/>
    </source>
</evidence>
<name>A0A2R5H0J7_9STRA</name>
<evidence type="ECO:0000256" key="6">
    <source>
        <dbReference type="ARBA" id="ARBA00038999"/>
    </source>
</evidence>
<comment type="catalytic activity">
    <reaction evidence="9">
        <text>L-tyrosyl-[protein] + ATP = O-phospho-L-tyrosyl-[protein] + ADP + H(+)</text>
        <dbReference type="Rhea" id="RHEA:10596"/>
        <dbReference type="Rhea" id="RHEA-COMP:10136"/>
        <dbReference type="Rhea" id="RHEA-COMP:20101"/>
        <dbReference type="ChEBI" id="CHEBI:15378"/>
        <dbReference type="ChEBI" id="CHEBI:30616"/>
        <dbReference type="ChEBI" id="CHEBI:46858"/>
        <dbReference type="ChEBI" id="CHEBI:61978"/>
        <dbReference type="ChEBI" id="CHEBI:456216"/>
        <dbReference type="EC" id="2.7.12.2"/>
    </reaction>
</comment>
<evidence type="ECO:0000256" key="11">
    <source>
        <dbReference type="SAM" id="MobiDB-lite"/>
    </source>
</evidence>
<organism evidence="13 14">
    <name type="scientific">Hondaea fermentalgiana</name>
    <dbReference type="NCBI Taxonomy" id="2315210"/>
    <lineage>
        <taxon>Eukaryota</taxon>
        <taxon>Sar</taxon>
        <taxon>Stramenopiles</taxon>
        <taxon>Bigyra</taxon>
        <taxon>Labyrinthulomycetes</taxon>
        <taxon>Thraustochytrida</taxon>
        <taxon>Thraustochytriidae</taxon>
        <taxon>Hondaea</taxon>
    </lineage>
</organism>
<comment type="catalytic activity">
    <reaction evidence="7">
        <text>L-seryl-[protein] + ATP = O-phospho-L-seryl-[protein] + ADP + H(+)</text>
        <dbReference type="Rhea" id="RHEA:17989"/>
        <dbReference type="Rhea" id="RHEA-COMP:9863"/>
        <dbReference type="Rhea" id="RHEA-COMP:11604"/>
        <dbReference type="ChEBI" id="CHEBI:15378"/>
        <dbReference type="ChEBI" id="CHEBI:29999"/>
        <dbReference type="ChEBI" id="CHEBI:30616"/>
        <dbReference type="ChEBI" id="CHEBI:83421"/>
        <dbReference type="ChEBI" id="CHEBI:456216"/>
        <dbReference type="EC" id="2.7.12.2"/>
    </reaction>
</comment>
<feature type="domain" description="Protein kinase" evidence="12">
    <location>
        <begin position="70"/>
        <end position="321"/>
    </location>
</feature>
<dbReference type="PROSITE" id="PS00107">
    <property type="entry name" value="PROTEIN_KINASE_ATP"/>
    <property type="match status" value="1"/>
</dbReference>
<dbReference type="InterPro" id="IPR000719">
    <property type="entry name" value="Prot_kinase_dom"/>
</dbReference>
<dbReference type="Proteomes" id="UP000241890">
    <property type="component" value="Unassembled WGS sequence"/>
</dbReference>
<feature type="compositionally biased region" description="Polar residues" evidence="11">
    <location>
        <begin position="10"/>
        <end position="24"/>
    </location>
</feature>
<dbReference type="Pfam" id="PF00069">
    <property type="entry name" value="Pkinase"/>
    <property type="match status" value="1"/>
</dbReference>
<evidence type="ECO:0000313" key="13">
    <source>
        <dbReference type="EMBL" id="GBG34291.1"/>
    </source>
</evidence>
<gene>
    <name evidence="13" type="ORF">FCC1311_105142</name>
</gene>
<dbReference type="AlphaFoldDB" id="A0A2R5H0J7"/>
<keyword evidence="4 10" id="KW-0067">ATP-binding</keyword>
<evidence type="ECO:0000256" key="5">
    <source>
        <dbReference type="ARBA" id="ARBA00038035"/>
    </source>
</evidence>
<dbReference type="PANTHER" id="PTHR48013:SF9">
    <property type="entry name" value="DUAL SPECIFICITY MITOGEN-ACTIVATED PROTEIN KINASE KINASE 5"/>
    <property type="match status" value="1"/>
</dbReference>
<keyword evidence="2 10" id="KW-0547">Nucleotide-binding</keyword>
<comment type="similarity">
    <text evidence="5">Belongs to the protein kinase superfamily. STE Ser/Thr protein kinase family. MAP kinase kinase subfamily.</text>
</comment>
<reference evidence="13 14" key="1">
    <citation type="submission" date="2017-12" db="EMBL/GenBank/DDBJ databases">
        <title>Sequencing, de novo assembly and annotation of complete genome of a new Thraustochytrid species, strain FCC1311.</title>
        <authorList>
            <person name="Sedici K."/>
            <person name="Godart F."/>
            <person name="Aiese Cigliano R."/>
            <person name="Sanseverino W."/>
            <person name="Barakat M."/>
            <person name="Ortet P."/>
            <person name="Marechal E."/>
            <person name="Cagnac O."/>
            <person name="Amato A."/>
        </authorList>
    </citation>
    <scope>NUCLEOTIDE SEQUENCE [LARGE SCALE GENOMIC DNA]</scope>
</reference>
<dbReference type="InterPro" id="IPR017441">
    <property type="entry name" value="Protein_kinase_ATP_BS"/>
</dbReference>
<dbReference type="Gene3D" id="3.30.200.20">
    <property type="entry name" value="Phosphorylase Kinase, domain 1"/>
    <property type="match status" value="1"/>
</dbReference>
<evidence type="ECO:0000259" key="12">
    <source>
        <dbReference type="PROSITE" id="PS50011"/>
    </source>
</evidence>
<keyword evidence="14" id="KW-1185">Reference proteome</keyword>
<dbReference type="InterPro" id="IPR011009">
    <property type="entry name" value="Kinase-like_dom_sf"/>
</dbReference>
<feature type="region of interest" description="Disordered" evidence="11">
    <location>
        <begin position="1"/>
        <end position="27"/>
    </location>
</feature>
<keyword evidence="3 13" id="KW-0418">Kinase</keyword>
<dbReference type="EC" id="2.7.12.2" evidence="6"/>
<keyword evidence="1" id="KW-0808">Transferase</keyword>
<evidence type="ECO:0000256" key="10">
    <source>
        <dbReference type="PROSITE-ProRule" id="PRU10141"/>
    </source>
</evidence>
<dbReference type="InParanoid" id="A0A2R5H0J7"/>
<dbReference type="CDD" id="cd06623">
    <property type="entry name" value="PKc_MAPKK_plant_like"/>
    <property type="match status" value="1"/>
</dbReference>
<dbReference type="GO" id="GO:0005524">
    <property type="term" value="F:ATP binding"/>
    <property type="evidence" value="ECO:0007669"/>
    <property type="project" value="UniProtKB-UniRule"/>
</dbReference>
<dbReference type="SMART" id="SM00220">
    <property type="entry name" value="S_TKc"/>
    <property type="match status" value="1"/>
</dbReference>
<accession>A0A2R5H0J7</accession>
<dbReference type="Gene3D" id="1.10.510.10">
    <property type="entry name" value="Transferase(Phosphotransferase) domain 1"/>
    <property type="match status" value="1"/>
</dbReference>
<evidence type="ECO:0000256" key="7">
    <source>
        <dbReference type="ARBA" id="ARBA00049014"/>
    </source>
</evidence>